<proteinExistence type="inferred from homology"/>
<dbReference type="Pfam" id="PF08264">
    <property type="entry name" value="Anticodon_1"/>
    <property type="match status" value="1"/>
</dbReference>
<dbReference type="PANTHER" id="PTHR11946:SF109">
    <property type="entry name" value="VALINE--TRNA LIGASE"/>
    <property type="match status" value="1"/>
</dbReference>
<evidence type="ECO:0000256" key="6">
    <source>
        <dbReference type="ARBA" id="ARBA00022917"/>
    </source>
</evidence>
<dbReference type="InterPro" id="IPR002303">
    <property type="entry name" value="Valyl-tRNA_ligase"/>
</dbReference>
<keyword evidence="4" id="KW-0547">Nucleotide-binding</keyword>
<dbReference type="InterPro" id="IPR013155">
    <property type="entry name" value="M/V/L/I-tRNA-synth_anticd-bd"/>
</dbReference>
<comment type="similarity">
    <text evidence="1">Belongs to the class-I aminoacyl-tRNA synthetase family.</text>
</comment>
<evidence type="ECO:0000256" key="8">
    <source>
        <dbReference type="ARBA" id="ARBA00023146"/>
    </source>
</evidence>
<dbReference type="GO" id="GO:0006438">
    <property type="term" value="P:valyl-tRNA aminoacylation"/>
    <property type="evidence" value="ECO:0007669"/>
    <property type="project" value="InterPro"/>
</dbReference>
<protein>
    <recommendedName>
        <fullName evidence="2">valine--tRNA ligase</fullName>
        <ecNumber evidence="2">6.1.1.9</ecNumber>
    </recommendedName>
    <alternativeName>
        <fullName evidence="9">Valyl-tRNA synthetase</fullName>
    </alternativeName>
</protein>
<dbReference type="GO" id="GO:0005524">
    <property type="term" value="F:ATP binding"/>
    <property type="evidence" value="ECO:0007669"/>
    <property type="project" value="UniProtKB-KW"/>
</dbReference>
<accession>A0AAU7QTP1</accession>
<sequence length="404" mass="50146">MIFDNINFPFNKKFKKYYPLDIIITGKDILFCWILRMIIMNFYFNKKIPFKNVFFTGLLKNKDNIKMSKSLNNVPNLNLLIKKYGIDNLRLGLLLNNNYGKDLIYTNKLFLKSNKIIIKLKNIYKFIKNLKISNNIKLKKYDKENIKYIYTKLKFLLYKNKIFMDKYLIFDSIKIICDFLKEDFSNFFIFFIKKSIKKYFYINRNLYKNIIYIYKIILKLLHPIIPFITDFLFNKINKIKYINIYNKYLLINTKYPIFIKKINIKNVLIYKTILKKINNKIFKYKIKKFNLIYFKKIKYLFLIKKYFNIKKIFYKKYIYIKYKILPIFINDIFLLLILNKKINYNFKTKIKYYKKYLYFIKKKINNKFYLKNTNNKIINYENKKYLNIKKRIFLLKKLYFKYKK</sequence>
<evidence type="ECO:0000256" key="4">
    <source>
        <dbReference type="ARBA" id="ARBA00022741"/>
    </source>
</evidence>
<keyword evidence="10" id="KW-1133">Transmembrane helix</keyword>
<gene>
    <name evidence="13" type="ORF">ABNO52_00735</name>
</gene>
<keyword evidence="10" id="KW-0812">Transmembrane</keyword>
<dbReference type="Pfam" id="PF00133">
    <property type="entry name" value="tRNA-synt_1"/>
    <property type="match status" value="1"/>
</dbReference>
<evidence type="ECO:0000313" key="13">
    <source>
        <dbReference type="EMBL" id="XBT18280.1"/>
    </source>
</evidence>
<dbReference type="EMBL" id="CP157893">
    <property type="protein sequence ID" value="XBT18280.1"/>
    <property type="molecule type" value="Genomic_DNA"/>
</dbReference>
<dbReference type="InterPro" id="IPR002300">
    <property type="entry name" value="aa-tRNA-synth_Ia"/>
</dbReference>
<dbReference type="Gene3D" id="1.10.730.10">
    <property type="entry name" value="Isoleucyl-tRNA Synthetase, Domain 1"/>
    <property type="match status" value="1"/>
</dbReference>
<dbReference type="AlphaFoldDB" id="A0AAU7QTP1"/>
<name>A0AAU7QTP1_9FLAO</name>
<dbReference type="PANTHER" id="PTHR11946">
    <property type="entry name" value="VALYL-TRNA SYNTHETASES"/>
    <property type="match status" value="1"/>
</dbReference>
<keyword evidence="5" id="KW-0067">ATP-binding</keyword>
<feature type="domain" description="Methionyl/Valyl/Leucyl/Isoleucyl-tRNA synthetase anticodon-binding" evidence="12">
    <location>
        <begin position="147"/>
        <end position="287"/>
    </location>
</feature>
<evidence type="ECO:0000259" key="11">
    <source>
        <dbReference type="Pfam" id="PF00133"/>
    </source>
</evidence>
<feature type="transmembrane region" description="Helical" evidence="10">
    <location>
        <begin position="320"/>
        <end position="338"/>
    </location>
</feature>
<dbReference type="Gene3D" id="3.40.50.620">
    <property type="entry name" value="HUPs"/>
    <property type="match status" value="1"/>
</dbReference>
<evidence type="ECO:0000256" key="5">
    <source>
        <dbReference type="ARBA" id="ARBA00022840"/>
    </source>
</evidence>
<organism evidence="13">
    <name type="scientific">Candidatus Shikimatogenerans sp. Tser</name>
    <dbReference type="NCBI Taxonomy" id="3158568"/>
    <lineage>
        <taxon>Bacteria</taxon>
        <taxon>Pseudomonadati</taxon>
        <taxon>Bacteroidota</taxon>
        <taxon>Flavobacteriia</taxon>
        <taxon>Flavobacteriales</taxon>
        <taxon>Candidatus Shikimatogenerans</taxon>
    </lineage>
</organism>
<keyword evidence="7" id="KW-0175">Coiled coil</keyword>
<keyword evidence="10" id="KW-0472">Membrane</keyword>
<dbReference type="SUPFAM" id="SSF47323">
    <property type="entry name" value="Anticodon-binding domain of a subclass of class I aminoacyl-tRNA synthetases"/>
    <property type="match status" value="1"/>
</dbReference>
<evidence type="ECO:0000256" key="7">
    <source>
        <dbReference type="ARBA" id="ARBA00023054"/>
    </source>
</evidence>
<dbReference type="GO" id="GO:0005829">
    <property type="term" value="C:cytosol"/>
    <property type="evidence" value="ECO:0007669"/>
    <property type="project" value="TreeGrafter"/>
</dbReference>
<keyword evidence="6" id="KW-0648">Protein biosynthesis</keyword>
<dbReference type="GO" id="GO:0004832">
    <property type="term" value="F:valine-tRNA ligase activity"/>
    <property type="evidence" value="ECO:0007669"/>
    <property type="project" value="UniProtKB-EC"/>
</dbReference>
<keyword evidence="3 13" id="KW-0436">Ligase</keyword>
<evidence type="ECO:0000256" key="10">
    <source>
        <dbReference type="SAM" id="Phobius"/>
    </source>
</evidence>
<evidence type="ECO:0000256" key="2">
    <source>
        <dbReference type="ARBA" id="ARBA00013169"/>
    </source>
</evidence>
<keyword evidence="8" id="KW-0030">Aminoacyl-tRNA synthetase</keyword>
<evidence type="ECO:0000256" key="1">
    <source>
        <dbReference type="ARBA" id="ARBA00005594"/>
    </source>
</evidence>
<dbReference type="InterPro" id="IPR009080">
    <property type="entry name" value="tRNAsynth_Ia_anticodon-bd"/>
</dbReference>
<evidence type="ECO:0000256" key="9">
    <source>
        <dbReference type="ARBA" id="ARBA00029936"/>
    </source>
</evidence>
<feature type="transmembrane region" description="Helical" evidence="10">
    <location>
        <begin position="22"/>
        <end position="44"/>
    </location>
</feature>
<dbReference type="EC" id="6.1.1.9" evidence="2"/>
<evidence type="ECO:0000256" key="3">
    <source>
        <dbReference type="ARBA" id="ARBA00022598"/>
    </source>
</evidence>
<evidence type="ECO:0000259" key="12">
    <source>
        <dbReference type="Pfam" id="PF08264"/>
    </source>
</evidence>
<feature type="domain" description="Aminoacyl-tRNA synthetase class Ia" evidence="11">
    <location>
        <begin position="4"/>
        <end position="103"/>
    </location>
</feature>
<dbReference type="InterPro" id="IPR014729">
    <property type="entry name" value="Rossmann-like_a/b/a_fold"/>
</dbReference>
<reference evidence="13" key="1">
    <citation type="submission" date="2024-06" db="EMBL/GenBank/DDBJ databases">
        <title>Diversity, functionality, and evolutionary history of bacterial symbionts in false click beetles (Coleoptera, Throscidae).</title>
        <authorList>
            <person name="Wierz J.C."/>
            <person name="Malm H."/>
            <person name="Kaltenpoth M."/>
            <person name="Engl T."/>
        </authorList>
    </citation>
    <scope>NUCLEOTIDE SEQUENCE</scope>
    <source>
        <strain evidence="13">Tser</strain>
    </source>
</reference>
<dbReference type="SUPFAM" id="SSF52374">
    <property type="entry name" value="Nucleotidylyl transferase"/>
    <property type="match status" value="1"/>
</dbReference>